<gene>
    <name evidence="2" type="ORF">KRR39_18910</name>
</gene>
<proteinExistence type="predicted"/>
<keyword evidence="3" id="KW-1185">Reference proteome</keyword>
<evidence type="ECO:0000313" key="3">
    <source>
        <dbReference type="Proteomes" id="UP000683575"/>
    </source>
</evidence>
<feature type="region of interest" description="Disordered" evidence="1">
    <location>
        <begin position="1"/>
        <end position="25"/>
    </location>
</feature>
<dbReference type="RefSeq" id="WP_216938998.1">
    <property type="nucleotide sequence ID" value="NZ_CP077062.1"/>
</dbReference>
<feature type="compositionally biased region" description="Low complexity" evidence="1">
    <location>
        <begin position="1"/>
        <end position="18"/>
    </location>
</feature>
<evidence type="ECO:0000256" key="1">
    <source>
        <dbReference type="SAM" id="MobiDB-lite"/>
    </source>
</evidence>
<reference evidence="2" key="1">
    <citation type="submission" date="2021-06" db="EMBL/GenBank/DDBJ databases">
        <title>Complete genome sequence of Nocardioides sp. G188.</title>
        <authorList>
            <person name="Im W.-T."/>
        </authorList>
    </citation>
    <scope>NUCLEOTIDE SEQUENCE</scope>
    <source>
        <strain evidence="2">G188</strain>
    </source>
</reference>
<protein>
    <submittedName>
        <fullName evidence="2">Uncharacterized protein</fullName>
    </submittedName>
</protein>
<organism evidence="2 3">
    <name type="scientific">Nocardioides panacis</name>
    <dbReference type="NCBI Taxonomy" id="2849501"/>
    <lineage>
        <taxon>Bacteria</taxon>
        <taxon>Bacillati</taxon>
        <taxon>Actinomycetota</taxon>
        <taxon>Actinomycetes</taxon>
        <taxon>Propionibacteriales</taxon>
        <taxon>Nocardioidaceae</taxon>
        <taxon>Nocardioides</taxon>
    </lineage>
</organism>
<name>A0A975SX13_9ACTN</name>
<dbReference type="KEGG" id="nps:KRR39_18910"/>
<dbReference type="EMBL" id="CP077062">
    <property type="protein sequence ID" value="QWZ07487.1"/>
    <property type="molecule type" value="Genomic_DNA"/>
</dbReference>
<evidence type="ECO:0000313" key="2">
    <source>
        <dbReference type="EMBL" id="QWZ07487.1"/>
    </source>
</evidence>
<sequence length="86" mass="9037">MTAAIAESAETATTSRTRGPAPRSAMTLVDASYDAEKAKAERLAAAAQRRAAARARDLTALLRDRPDLAGVHAPADFAVDAVRWCA</sequence>
<accession>A0A975SX13</accession>
<dbReference type="Proteomes" id="UP000683575">
    <property type="component" value="Chromosome"/>
</dbReference>
<dbReference type="AlphaFoldDB" id="A0A975SX13"/>